<evidence type="ECO:0000313" key="1">
    <source>
        <dbReference type="EMBL" id="CCG87033.1"/>
    </source>
</evidence>
<proteinExistence type="predicted"/>
<comment type="caution">
    <text evidence="1">The sequence shown here is derived from an EMBL/GenBank/DDBJ whole genome shotgun (WGS) entry which is preliminary data.</text>
</comment>
<protein>
    <submittedName>
        <fullName evidence="1">Uncharacterized protein</fullName>
    </submittedName>
</protein>
<dbReference type="Proteomes" id="UP000018217">
    <property type="component" value="Unassembled WGS sequence"/>
</dbReference>
<dbReference type="EMBL" id="CAHS01000014">
    <property type="protein sequence ID" value="CCG87033.1"/>
    <property type="molecule type" value="Genomic_DNA"/>
</dbReference>
<name>V5Z717_9GAMM</name>
<keyword evidence="2" id="KW-1185">Reference proteome</keyword>
<dbReference type="AlphaFoldDB" id="V5Z717"/>
<sequence>MVRGVMVIMFPKTIYYARSELFATWRCPISLMMTNRSGEVISP</sequence>
<reference evidence="1 2" key="1">
    <citation type="journal article" date="2013" name="Syst. Appl. Microbiol.">
        <title>Phylogenetic position and virulence apparatus of the pear flower necrosis pathogen Erwinia piriflorinigrans CFBP 5888T as assessed by comparative genomics.</title>
        <authorList>
            <person name="Smits T.H."/>
            <person name="Rezzonico F."/>
            <person name="Lopez M.M."/>
            <person name="Blom J."/>
            <person name="Goesmann A."/>
            <person name="Frey J.E."/>
            <person name="Duffy B."/>
        </authorList>
    </citation>
    <scope>NUCLEOTIDE SEQUENCE [LARGE SCALE GENOMIC DNA]</scope>
    <source>
        <strain evidence="2">CFBP5888</strain>
    </source>
</reference>
<evidence type="ECO:0000313" key="2">
    <source>
        <dbReference type="Proteomes" id="UP000018217"/>
    </source>
</evidence>
<accession>V5Z717</accession>
<gene>
    <name evidence="1" type="ORF">EPIR_1668</name>
</gene>
<dbReference type="STRING" id="1161919.EPIR_1668"/>
<organism evidence="1 2">
    <name type="scientific">Erwinia piriflorinigrans CFBP 5888</name>
    <dbReference type="NCBI Taxonomy" id="1161919"/>
    <lineage>
        <taxon>Bacteria</taxon>
        <taxon>Pseudomonadati</taxon>
        <taxon>Pseudomonadota</taxon>
        <taxon>Gammaproteobacteria</taxon>
        <taxon>Enterobacterales</taxon>
        <taxon>Erwiniaceae</taxon>
        <taxon>Erwinia</taxon>
    </lineage>
</organism>